<dbReference type="GO" id="GO:0071916">
    <property type="term" value="F:dipeptide transmembrane transporter activity"/>
    <property type="evidence" value="ECO:0007669"/>
    <property type="project" value="UniProtKB-ARBA"/>
</dbReference>
<name>A0A543CWA4_9ACTN</name>
<evidence type="ECO:0000256" key="5">
    <source>
        <dbReference type="ARBA" id="ARBA00022692"/>
    </source>
</evidence>
<feature type="transmembrane region" description="Helical" evidence="9">
    <location>
        <begin position="182"/>
        <end position="203"/>
    </location>
</feature>
<dbReference type="PROSITE" id="PS50850">
    <property type="entry name" value="MFS"/>
    <property type="match status" value="1"/>
</dbReference>
<protein>
    <submittedName>
        <fullName evidence="11">POT family proton-dependent oligopeptide transporter</fullName>
    </submittedName>
</protein>
<evidence type="ECO:0000256" key="3">
    <source>
        <dbReference type="ARBA" id="ARBA00022448"/>
    </source>
</evidence>
<evidence type="ECO:0000256" key="8">
    <source>
        <dbReference type="RuleBase" id="RU003755"/>
    </source>
</evidence>
<dbReference type="GO" id="GO:0015333">
    <property type="term" value="F:peptide:proton symporter activity"/>
    <property type="evidence" value="ECO:0007669"/>
    <property type="project" value="UniProtKB-ARBA"/>
</dbReference>
<dbReference type="InterPro" id="IPR000109">
    <property type="entry name" value="POT_fam"/>
</dbReference>
<comment type="subcellular location">
    <subcellularLocation>
        <location evidence="1">Cell membrane</location>
        <topology evidence="1">Multi-pass membrane protein</topology>
    </subcellularLocation>
    <subcellularLocation>
        <location evidence="8">Membrane</location>
        <topology evidence="8">Multi-pass membrane protein</topology>
    </subcellularLocation>
</comment>
<evidence type="ECO:0000256" key="7">
    <source>
        <dbReference type="ARBA" id="ARBA00023136"/>
    </source>
</evidence>
<keyword evidence="5 8" id="KW-0812">Transmembrane</keyword>
<evidence type="ECO:0000256" key="4">
    <source>
        <dbReference type="ARBA" id="ARBA00022475"/>
    </source>
</evidence>
<dbReference type="Pfam" id="PF00854">
    <property type="entry name" value="PTR2"/>
    <property type="match status" value="1"/>
</dbReference>
<dbReference type="PANTHER" id="PTHR23517:SF15">
    <property type="entry name" value="PROTON-DEPENDENT OLIGOPEPTIDE FAMILY TRANSPORT PROTEIN"/>
    <property type="match status" value="1"/>
</dbReference>
<reference evidence="11 12" key="1">
    <citation type="submission" date="2019-06" db="EMBL/GenBank/DDBJ databases">
        <title>Sequencing the genomes of 1000 actinobacteria strains.</title>
        <authorList>
            <person name="Klenk H.-P."/>
        </authorList>
    </citation>
    <scope>NUCLEOTIDE SEQUENCE [LARGE SCALE GENOMIC DNA]</scope>
    <source>
        <strain evidence="11 12">DSM 102200</strain>
    </source>
</reference>
<feature type="transmembrane region" description="Helical" evidence="9">
    <location>
        <begin position="63"/>
        <end position="83"/>
    </location>
</feature>
<comment type="similarity">
    <text evidence="2 8">Belongs to the major facilitator superfamily. Proton-dependent oligopeptide transporter (POT/PTR) (TC 2.A.17) family.</text>
</comment>
<feature type="transmembrane region" description="Helical" evidence="9">
    <location>
        <begin position="332"/>
        <end position="353"/>
    </location>
</feature>
<accession>A0A543CWA4</accession>
<feature type="transmembrane region" description="Helical" evidence="9">
    <location>
        <begin position="431"/>
        <end position="449"/>
    </location>
</feature>
<feature type="transmembrane region" description="Helical" evidence="9">
    <location>
        <begin position="116"/>
        <end position="143"/>
    </location>
</feature>
<dbReference type="InterPro" id="IPR050171">
    <property type="entry name" value="MFS_Transporters"/>
</dbReference>
<proteinExistence type="inferred from homology"/>
<dbReference type="OrthoDB" id="9772725at2"/>
<dbReference type="EMBL" id="VFOZ01000001">
    <property type="protein sequence ID" value="TQM01387.1"/>
    <property type="molecule type" value="Genomic_DNA"/>
</dbReference>
<evidence type="ECO:0000256" key="6">
    <source>
        <dbReference type="ARBA" id="ARBA00022989"/>
    </source>
</evidence>
<dbReference type="PROSITE" id="PS01023">
    <property type="entry name" value="PTR2_2"/>
    <property type="match status" value="1"/>
</dbReference>
<feature type="transmembrane region" description="Helical" evidence="9">
    <location>
        <begin position="92"/>
        <end position="110"/>
    </location>
</feature>
<dbReference type="RefSeq" id="WP_141961225.1">
    <property type="nucleotide sequence ID" value="NZ_VFOZ01000001.1"/>
</dbReference>
<sequence>MATSATEERRERRFLGHPRGLATLFMTEMWERFSFYGMRSILVLFLAASAADGGLGLRGGTAKALVGVYSAMVYLVTLPGGWISDRVLGPRLAVLYGGLVIMLGHIAMAIPGGAAFVYLGLTLIIAGTGLLKPNIATLVGHLYRQDEDARRDAGFSIFYMGINLGAFLAPLVVGTLGQKVSWHLGFGMAAVGMALGLVQYVLGRGHLPDGRPPRRLTAEERRHLRTAVAAGCAAVVAVVLLGVATGTLTLDNVTWALAVIPLIVAVAYFAFMFFGSHEITPDERARLRAYVWLFVAASMFWMVYDQAATELSTFAQNKTDLSVGGWEMPSSWLQAINPIMVILLAPVFAALWVRTGTRLSTPLKFSVAMVLVGLSFVIMMFAAAEATRGAKVSVLWLVVTYLIQTTGELCLSPVGLSVTTKLAPKAFASQMIGLWYLAVAVGDAVGGQMTRLAGTVLSEPVYFLLLGLIAVATGAALAAGIRPLRVMMAEHAPPRA</sequence>
<organism evidence="11 12">
    <name type="scientific">Actinoallomurus bryophytorum</name>
    <dbReference type="NCBI Taxonomy" id="1490222"/>
    <lineage>
        <taxon>Bacteria</taxon>
        <taxon>Bacillati</taxon>
        <taxon>Actinomycetota</taxon>
        <taxon>Actinomycetes</taxon>
        <taxon>Streptosporangiales</taxon>
        <taxon>Thermomonosporaceae</taxon>
        <taxon>Actinoallomurus</taxon>
    </lineage>
</organism>
<feature type="domain" description="Major facilitator superfamily (MFS) profile" evidence="10">
    <location>
        <begin position="23"/>
        <end position="485"/>
    </location>
</feature>
<dbReference type="InterPro" id="IPR005279">
    <property type="entry name" value="Dipep/tripep_permease"/>
</dbReference>
<feature type="transmembrane region" description="Helical" evidence="9">
    <location>
        <begin position="365"/>
        <end position="383"/>
    </location>
</feature>
<gene>
    <name evidence="11" type="ORF">FB559_7145</name>
</gene>
<keyword evidence="3 8" id="KW-0813">Transport</keyword>
<dbReference type="InterPro" id="IPR018456">
    <property type="entry name" value="PTR2_symporter_CS"/>
</dbReference>
<feature type="transmembrane region" description="Helical" evidence="9">
    <location>
        <begin position="287"/>
        <end position="304"/>
    </location>
</feature>
<feature type="transmembrane region" description="Helical" evidence="9">
    <location>
        <begin position="461"/>
        <end position="481"/>
    </location>
</feature>
<dbReference type="GO" id="GO:0035443">
    <property type="term" value="P:tripeptide transmembrane transport"/>
    <property type="evidence" value="ECO:0007669"/>
    <property type="project" value="UniProtKB-ARBA"/>
</dbReference>
<dbReference type="NCBIfam" id="TIGR00924">
    <property type="entry name" value="yjdL_sub1_fam"/>
    <property type="match status" value="1"/>
</dbReference>
<dbReference type="SUPFAM" id="SSF103473">
    <property type="entry name" value="MFS general substrate transporter"/>
    <property type="match status" value="2"/>
</dbReference>
<keyword evidence="6 9" id="KW-1133">Transmembrane helix</keyword>
<feature type="transmembrane region" description="Helical" evidence="9">
    <location>
        <begin position="255"/>
        <end position="275"/>
    </location>
</feature>
<dbReference type="CDD" id="cd17346">
    <property type="entry name" value="MFS_DtpA_like"/>
    <property type="match status" value="1"/>
</dbReference>
<evidence type="ECO:0000256" key="9">
    <source>
        <dbReference type="SAM" id="Phobius"/>
    </source>
</evidence>
<evidence type="ECO:0000259" key="10">
    <source>
        <dbReference type="PROSITE" id="PS50850"/>
    </source>
</evidence>
<dbReference type="InterPro" id="IPR036259">
    <property type="entry name" value="MFS_trans_sf"/>
</dbReference>
<dbReference type="FunFam" id="1.20.1250.20:FF:000017">
    <property type="entry name" value="Dipeptide and tripeptide permease A"/>
    <property type="match status" value="1"/>
</dbReference>
<evidence type="ECO:0000313" key="12">
    <source>
        <dbReference type="Proteomes" id="UP000316096"/>
    </source>
</evidence>
<comment type="caution">
    <text evidence="11">The sequence shown here is derived from an EMBL/GenBank/DDBJ whole genome shotgun (WGS) entry which is preliminary data.</text>
</comment>
<dbReference type="PROSITE" id="PS01022">
    <property type="entry name" value="PTR2_1"/>
    <property type="match status" value="1"/>
</dbReference>
<dbReference type="AlphaFoldDB" id="A0A543CWA4"/>
<evidence type="ECO:0000313" key="11">
    <source>
        <dbReference type="EMBL" id="TQM01387.1"/>
    </source>
</evidence>
<dbReference type="InterPro" id="IPR020846">
    <property type="entry name" value="MFS_dom"/>
</dbReference>
<keyword evidence="7 9" id="KW-0472">Membrane</keyword>
<dbReference type="GO" id="GO:0042937">
    <property type="term" value="F:tripeptide transmembrane transporter activity"/>
    <property type="evidence" value="ECO:0007669"/>
    <property type="project" value="UniProtKB-ARBA"/>
</dbReference>
<keyword evidence="12" id="KW-1185">Reference proteome</keyword>
<feature type="transmembrane region" description="Helical" evidence="9">
    <location>
        <begin position="33"/>
        <end position="51"/>
    </location>
</feature>
<dbReference type="Proteomes" id="UP000316096">
    <property type="component" value="Unassembled WGS sequence"/>
</dbReference>
<dbReference type="Gene3D" id="1.20.1250.20">
    <property type="entry name" value="MFS general substrate transporter like domains"/>
    <property type="match status" value="1"/>
</dbReference>
<evidence type="ECO:0000256" key="2">
    <source>
        <dbReference type="ARBA" id="ARBA00005982"/>
    </source>
</evidence>
<dbReference type="PANTHER" id="PTHR23517">
    <property type="entry name" value="RESISTANCE PROTEIN MDTM, PUTATIVE-RELATED-RELATED"/>
    <property type="match status" value="1"/>
</dbReference>
<feature type="transmembrane region" description="Helical" evidence="9">
    <location>
        <begin position="224"/>
        <end position="243"/>
    </location>
</feature>
<dbReference type="GO" id="GO:0005886">
    <property type="term" value="C:plasma membrane"/>
    <property type="evidence" value="ECO:0007669"/>
    <property type="project" value="UniProtKB-SubCell"/>
</dbReference>
<feature type="transmembrane region" description="Helical" evidence="9">
    <location>
        <begin position="155"/>
        <end position="176"/>
    </location>
</feature>
<keyword evidence="4" id="KW-1003">Cell membrane</keyword>
<feature type="transmembrane region" description="Helical" evidence="9">
    <location>
        <begin position="395"/>
        <end position="419"/>
    </location>
</feature>
<evidence type="ECO:0000256" key="1">
    <source>
        <dbReference type="ARBA" id="ARBA00004651"/>
    </source>
</evidence>